<organism evidence="2 3">
    <name type="scientific">Parelaphostrongylus tenuis</name>
    <name type="common">Meningeal worm</name>
    <dbReference type="NCBI Taxonomy" id="148309"/>
    <lineage>
        <taxon>Eukaryota</taxon>
        <taxon>Metazoa</taxon>
        <taxon>Ecdysozoa</taxon>
        <taxon>Nematoda</taxon>
        <taxon>Chromadorea</taxon>
        <taxon>Rhabditida</taxon>
        <taxon>Rhabditina</taxon>
        <taxon>Rhabditomorpha</taxon>
        <taxon>Strongyloidea</taxon>
        <taxon>Metastrongylidae</taxon>
        <taxon>Parelaphostrongylus</taxon>
    </lineage>
</organism>
<evidence type="ECO:0000313" key="3">
    <source>
        <dbReference type="Proteomes" id="UP001196413"/>
    </source>
</evidence>
<reference evidence="2" key="1">
    <citation type="submission" date="2021-06" db="EMBL/GenBank/DDBJ databases">
        <title>Parelaphostrongylus tenuis whole genome reference sequence.</title>
        <authorList>
            <person name="Garwood T.J."/>
            <person name="Larsen P.A."/>
            <person name="Fountain-Jones N.M."/>
            <person name="Garbe J.R."/>
            <person name="Macchietto M.G."/>
            <person name="Kania S.A."/>
            <person name="Gerhold R.W."/>
            <person name="Richards J.E."/>
            <person name="Wolf T.M."/>
        </authorList>
    </citation>
    <scope>NUCLEOTIDE SEQUENCE</scope>
    <source>
        <strain evidence="2">MNPRO001-30</strain>
        <tissue evidence="2">Meninges</tissue>
    </source>
</reference>
<evidence type="ECO:0000256" key="1">
    <source>
        <dbReference type="SAM" id="MobiDB-lite"/>
    </source>
</evidence>
<dbReference type="Proteomes" id="UP001196413">
    <property type="component" value="Unassembled WGS sequence"/>
</dbReference>
<sequence>MANIWQLLDTVARPPLDSRGNQLFSSFEDHFCREESEDSTINFPVKVNATPVKYLSVDEGEEVLYHVGGSLDPIPVFSVDEDPLDGPSTLTNALKCPVKYISKIPPTLVTDNYCFICDGDEVSVDEILAECQWWKQTSSSIRFYYSDNMSTFYQVTLLTCRGETRGAYRTQVRGGGIVKVSPDKPYDRELISKEYEEFQNQLAACKRNNLGSPSMATITKCLNLWGSRIAIGKASSHSHESTPRRATLKFQTIAKSLKGRWPTVMQQQQNPSTSSTTPSASSN</sequence>
<dbReference type="AlphaFoldDB" id="A0AAD5QDW8"/>
<accession>A0AAD5QDW8</accession>
<name>A0AAD5QDW8_PARTN</name>
<feature type="compositionally biased region" description="Low complexity" evidence="1">
    <location>
        <begin position="266"/>
        <end position="283"/>
    </location>
</feature>
<comment type="caution">
    <text evidence="2">The sequence shown here is derived from an EMBL/GenBank/DDBJ whole genome shotgun (WGS) entry which is preliminary data.</text>
</comment>
<evidence type="ECO:0000313" key="2">
    <source>
        <dbReference type="EMBL" id="KAJ1345819.1"/>
    </source>
</evidence>
<feature type="region of interest" description="Disordered" evidence="1">
    <location>
        <begin position="260"/>
        <end position="283"/>
    </location>
</feature>
<gene>
    <name evidence="2" type="ORF">KIN20_000438</name>
</gene>
<keyword evidence="3" id="KW-1185">Reference proteome</keyword>
<proteinExistence type="predicted"/>
<dbReference type="EMBL" id="JAHQIW010000071">
    <property type="protein sequence ID" value="KAJ1345819.1"/>
    <property type="molecule type" value="Genomic_DNA"/>
</dbReference>
<protein>
    <submittedName>
        <fullName evidence="2">Uncharacterized protein</fullName>
    </submittedName>
</protein>